<reference evidence="2 3" key="1">
    <citation type="journal article" date="2014" name="World J. Microbiol. Biotechnol.">
        <title>Biodiversity and physiological characteristics of Antarctic and Arctic lichens-associated bacteria.</title>
        <authorList>
            <person name="Lee Y.M."/>
            <person name="Kim E.H."/>
            <person name="Lee H.K."/>
            <person name="Hong S.G."/>
        </authorList>
    </citation>
    <scope>NUCLEOTIDE SEQUENCE [LARGE SCALE GENOMIC DNA]</scope>
    <source>
        <strain evidence="2 3">PAMC 26569</strain>
        <plasmid evidence="2">unnamed1</plasmid>
    </source>
</reference>
<keyword evidence="3" id="KW-1185">Reference proteome</keyword>
<feature type="coiled-coil region" evidence="1">
    <location>
        <begin position="194"/>
        <end position="235"/>
    </location>
</feature>
<keyword evidence="1" id="KW-0175">Coiled coil</keyword>
<accession>A0A6M8HXJ6</accession>
<gene>
    <name evidence="2" type="ORF">HN018_22125</name>
</gene>
<dbReference type="KEGG" id="lck:HN018_22125"/>
<protein>
    <submittedName>
        <fullName evidence="2">Uncharacterized protein</fullName>
    </submittedName>
</protein>
<geneLocation type="plasmid" evidence="2 3">
    <name>unnamed1</name>
</geneLocation>
<organism evidence="2 3">
    <name type="scientific">Lichenicola cladoniae</name>
    <dbReference type="NCBI Taxonomy" id="1484109"/>
    <lineage>
        <taxon>Bacteria</taxon>
        <taxon>Pseudomonadati</taxon>
        <taxon>Pseudomonadota</taxon>
        <taxon>Alphaproteobacteria</taxon>
        <taxon>Acetobacterales</taxon>
        <taxon>Acetobacteraceae</taxon>
        <taxon>Lichenicola</taxon>
    </lineage>
</organism>
<name>A0A6M8HXJ6_9PROT</name>
<evidence type="ECO:0000313" key="3">
    <source>
        <dbReference type="Proteomes" id="UP000500767"/>
    </source>
</evidence>
<dbReference type="AlphaFoldDB" id="A0A6M8HXJ6"/>
<evidence type="ECO:0000313" key="2">
    <source>
        <dbReference type="EMBL" id="QKE92925.1"/>
    </source>
</evidence>
<proteinExistence type="predicted"/>
<keyword evidence="2" id="KW-0614">Plasmid</keyword>
<dbReference type="EMBL" id="CP053709">
    <property type="protein sequence ID" value="QKE92925.1"/>
    <property type="molecule type" value="Genomic_DNA"/>
</dbReference>
<dbReference type="RefSeq" id="WP_171837395.1">
    <property type="nucleotide sequence ID" value="NZ_CP053709.1"/>
</dbReference>
<dbReference type="Proteomes" id="UP000500767">
    <property type="component" value="Plasmid unnamed1"/>
</dbReference>
<evidence type="ECO:0000256" key="1">
    <source>
        <dbReference type="SAM" id="Coils"/>
    </source>
</evidence>
<sequence>MAHQTRARASLKKFLASDEDVQPVDKRSSELEEQILIDPAVLEALREVFLGTNVIEDESKIRRILDVRAEILRSWSEARDSFISIGRALISLEETLSKTEFQRLRSGSERVFPFSEATATQFRQIARAVDNGRLPYEACPGSYGTAYQITLLDDEQLAIARDRGLLRADVTRREITLLRQETRDKSLLPGRVNKSLLQEERKRLKRREQQISEELETILRRLKELSRLLDREDDDTE</sequence>